<dbReference type="SUPFAM" id="SSF56784">
    <property type="entry name" value="HAD-like"/>
    <property type="match status" value="1"/>
</dbReference>
<dbReference type="Gene3D" id="3.40.50.1000">
    <property type="entry name" value="HAD superfamily/HAD-like"/>
    <property type="match status" value="1"/>
</dbReference>
<dbReference type="PANTHER" id="PTHR10000">
    <property type="entry name" value="PHOSPHOSERINE PHOSPHATASE"/>
    <property type="match status" value="1"/>
</dbReference>
<dbReference type="NCBIfam" id="TIGR01484">
    <property type="entry name" value="HAD-SF-IIB"/>
    <property type="match status" value="1"/>
</dbReference>
<dbReference type="Proteomes" id="UP000664601">
    <property type="component" value="Unassembled WGS sequence"/>
</dbReference>
<reference evidence="1 2" key="1">
    <citation type="submission" date="2021-03" db="EMBL/GenBank/DDBJ databases">
        <title>Enterococcal diversity collection.</title>
        <authorList>
            <person name="Gilmore M.S."/>
            <person name="Schwartzman J."/>
            <person name="Van Tyne D."/>
            <person name="Martin M."/>
            <person name="Earl A.M."/>
            <person name="Manson A.L."/>
            <person name="Straub T."/>
            <person name="Salamzade R."/>
            <person name="Saavedra J."/>
            <person name="Lebreton F."/>
            <person name="Prichula J."/>
            <person name="Schaufler K."/>
            <person name="Gaca A."/>
            <person name="Sgardioli B."/>
            <person name="Wagenaar J."/>
            <person name="Strong T."/>
        </authorList>
    </citation>
    <scope>NUCLEOTIDE SEQUENCE [LARGE SCALE GENOMIC DNA]</scope>
    <source>
        <strain evidence="1 2">669A</strain>
    </source>
</reference>
<dbReference type="RefSeq" id="WP_207675415.1">
    <property type="nucleotide sequence ID" value="NZ_JAFREM010000033.1"/>
</dbReference>
<dbReference type="InterPro" id="IPR036412">
    <property type="entry name" value="HAD-like_sf"/>
</dbReference>
<comment type="caution">
    <text evidence="1">The sequence shown here is derived from an EMBL/GenBank/DDBJ whole genome shotgun (WGS) entry which is preliminary data.</text>
</comment>
<protein>
    <submittedName>
        <fullName evidence="1">HAD family phosphatase</fullName>
    </submittedName>
</protein>
<name>A0ABS3LFL2_9ENTE</name>
<dbReference type="SFLD" id="SFLDG01140">
    <property type="entry name" value="C2.B:_Phosphomannomutase_and_P"/>
    <property type="match status" value="1"/>
</dbReference>
<organism evidence="1 2">
    <name type="scientific">Candidatus Enterococcus moelleringii</name>
    <dbReference type="NCBI Taxonomy" id="2815325"/>
    <lineage>
        <taxon>Bacteria</taxon>
        <taxon>Bacillati</taxon>
        <taxon>Bacillota</taxon>
        <taxon>Bacilli</taxon>
        <taxon>Lactobacillales</taxon>
        <taxon>Enterococcaceae</taxon>
        <taxon>Enterococcus</taxon>
    </lineage>
</organism>
<proteinExistence type="predicted"/>
<dbReference type="InterPro" id="IPR006379">
    <property type="entry name" value="HAD-SF_hydro_IIB"/>
</dbReference>
<dbReference type="EMBL" id="JAFREM010000033">
    <property type="protein sequence ID" value="MBO1308420.1"/>
    <property type="molecule type" value="Genomic_DNA"/>
</dbReference>
<accession>A0ABS3LFL2</accession>
<dbReference type="Pfam" id="PF08282">
    <property type="entry name" value="Hydrolase_3"/>
    <property type="match status" value="1"/>
</dbReference>
<dbReference type="Gene3D" id="3.30.1240.10">
    <property type="match status" value="1"/>
</dbReference>
<dbReference type="SFLD" id="SFLDS00003">
    <property type="entry name" value="Haloacid_Dehalogenase"/>
    <property type="match status" value="1"/>
</dbReference>
<dbReference type="InterPro" id="IPR000150">
    <property type="entry name" value="Cof"/>
</dbReference>
<dbReference type="NCBIfam" id="TIGR00099">
    <property type="entry name" value="Cof-subfamily"/>
    <property type="match status" value="1"/>
</dbReference>
<gene>
    <name evidence="1" type="ORF">JZO70_19750</name>
</gene>
<evidence type="ECO:0000313" key="2">
    <source>
        <dbReference type="Proteomes" id="UP000664601"/>
    </source>
</evidence>
<sequence length="257" mass="29271">MDKKYFFFDIDGTLTDRKTGQVVPSAIEALKLLQENGHFVAIATGRAHYKAVTFMEEIGLENMVCAGGGALVYQHKLLHNNPLDTEKARAIVHQAEDLGYGFLLMLDDSIKVWAKNDRFREQVGERQEETEYVFDPELDVDQLDAIYKIYLSIPKEEEDKLTLKDTLGNLRFVPEYLMFQYDDKYSGIIEMVKMLDGELADVVVFGDDTNDLVMFHPQWTSIAMGNGAEVLKEKADYVTQANVDDGIFNACRKFGWI</sequence>
<keyword evidence="2" id="KW-1185">Reference proteome</keyword>
<evidence type="ECO:0000313" key="1">
    <source>
        <dbReference type="EMBL" id="MBO1308420.1"/>
    </source>
</evidence>
<dbReference type="InterPro" id="IPR023214">
    <property type="entry name" value="HAD_sf"/>
</dbReference>
<dbReference type="PANTHER" id="PTHR10000:SF25">
    <property type="entry name" value="PHOSPHATASE YKRA-RELATED"/>
    <property type="match status" value="1"/>
</dbReference>